<sequence>MYKKAGDQIYIVRQPHKCPIKPKTSVGSGEYNQSLPGVPSQKLERSYKLPPPQVISQFELLDCHIGLAPHQMQKHQNNGHQEGTTLNQVPVLFGVWGT</sequence>
<evidence type="ECO:0000256" key="1">
    <source>
        <dbReference type="SAM" id="MobiDB-lite"/>
    </source>
</evidence>
<reference evidence="2 3" key="1">
    <citation type="submission" date="2023-12" db="EMBL/GenBank/DDBJ databases">
        <title>A high-quality genome assembly for Dillenia turbinata (Dilleniales).</title>
        <authorList>
            <person name="Chanderbali A."/>
        </authorList>
    </citation>
    <scope>NUCLEOTIDE SEQUENCE [LARGE SCALE GENOMIC DNA]</scope>
    <source>
        <strain evidence="2">LSX21</strain>
        <tissue evidence="2">Leaf</tissue>
    </source>
</reference>
<accession>A0AAN8V9A4</accession>
<evidence type="ECO:0000313" key="2">
    <source>
        <dbReference type="EMBL" id="KAK6930713.1"/>
    </source>
</evidence>
<protein>
    <submittedName>
        <fullName evidence="2">Uncharacterized protein</fullName>
    </submittedName>
</protein>
<dbReference type="Proteomes" id="UP001370490">
    <property type="component" value="Unassembled WGS sequence"/>
</dbReference>
<organism evidence="2 3">
    <name type="scientific">Dillenia turbinata</name>
    <dbReference type="NCBI Taxonomy" id="194707"/>
    <lineage>
        <taxon>Eukaryota</taxon>
        <taxon>Viridiplantae</taxon>
        <taxon>Streptophyta</taxon>
        <taxon>Embryophyta</taxon>
        <taxon>Tracheophyta</taxon>
        <taxon>Spermatophyta</taxon>
        <taxon>Magnoliopsida</taxon>
        <taxon>eudicotyledons</taxon>
        <taxon>Gunneridae</taxon>
        <taxon>Pentapetalae</taxon>
        <taxon>Dilleniales</taxon>
        <taxon>Dilleniaceae</taxon>
        <taxon>Dillenia</taxon>
    </lineage>
</organism>
<dbReference type="AlphaFoldDB" id="A0AAN8V9A4"/>
<dbReference type="EMBL" id="JBAMMX010000012">
    <property type="protein sequence ID" value="KAK6930713.1"/>
    <property type="molecule type" value="Genomic_DNA"/>
</dbReference>
<feature type="region of interest" description="Disordered" evidence="1">
    <location>
        <begin position="21"/>
        <end position="43"/>
    </location>
</feature>
<keyword evidence="3" id="KW-1185">Reference proteome</keyword>
<evidence type="ECO:0000313" key="3">
    <source>
        <dbReference type="Proteomes" id="UP001370490"/>
    </source>
</evidence>
<name>A0AAN8V9A4_9MAGN</name>
<proteinExistence type="predicted"/>
<gene>
    <name evidence="2" type="ORF">RJ641_004807</name>
</gene>
<feature type="compositionally biased region" description="Polar residues" evidence="1">
    <location>
        <begin position="25"/>
        <end position="35"/>
    </location>
</feature>
<comment type="caution">
    <text evidence="2">The sequence shown here is derived from an EMBL/GenBank/DDBJ whole genome shotgun (WGS) entry which is preliminary data.</text>
</comment>